<dbReference type="Proteomes" id="UP000544872">
    <property type="component" value="Unassembled WGS sequence"/>
</dbReference>
<feature type="transmembrane region" description="Helical" evidence="1">
    <location>
        <begin position="53"/>
        <end position="76"/>
    </location>
</feature>
<keyword evidence="1" id="KW-0472">Membrane</keyword>
<sequence>MTLDELAAHMRVLQGAERTLRVARRLFALGCALFYSAVSALWFLVYHAPAGQTVLLCLGLVLLAGALPVIPGAWLARRRLWKRRNRLHSVLFAQGLRVDEAGRVVTNEPHPTLVYDRAMTGDRATGLAGGAHDGSAPGCPHCPVAVRPVGADTARSGAAVDGSWLVCRPACPAGAGGGADGLAGADAVDGCRHRGAVGLADLSQ</sequence>
<reference evidence="2 3" key="1">
    <citation type="submission" date="2020-08" db="EMBL/GenBank/DDBJ databases">
        <title>Genomic Encyclopedia of Type Strains, Phase IV (KMG-IV): sequencing the most valuable type-strain genomes for metagenomic binning, comparative biology and taxonomic classification.</title>
        <authorList>
            <person name="Goeker M."/>
        </authorList>
    </citation>
    <scope>NUCLEOTIDE SEQUENCE [LARGE SCALE GENOMIC DNA]</scope>
    <source>
        <strain evidence="2 3">DSM 11590</strain>
    </source>
</reference>
<name>A0A7W9ZJC3_NOVIT</name>
<keyword evidence="1" id="KW-1133">Transmembrane helix</keyword>
<evidence type="ECO:0000256" key="1">
    <source>
        <dbReference type="SAM" id="Phobius"/>
    </source>
</evidence>
<comment type="caution">
    <text evidence="2">The sequence shown here is derived from an EMBL/GenBank/DDBJ whole genome shotgun (WGS) entry which is preliminary data.</text>
</comment>
<dbReference type="EMBL" id="JACIIX010000010">
    <property type="protein sequence ID" value="MBB6211304.1"/>
    <property type="molecule type" value="Genomic_DNA"/>
</dbReference>
<organism evidence="2 3">
    <name type="scientific">Novispirillum itersonii</name>
    <name type="common">Aquaspirillum itersonii</name>
    <dbReference type="NCBI Taxonomy" id="189"/>
    <lineage>
        <taxon>Bacteria</taxon>
        <taxon>Pseudomonadati</taxon>
        <taxon>Pseudomonadota</taxon>
        <taxon>Alphaproteobacteria</taxon>
        <taxon>Rhodospirillales</taxon>
        <taxon>Novispirillaceae</taxon>
        <taxon>Novispirillum</taxon>
    </lineage>
</organism>
<accession>A0A7W9ZJC3</accession>
<gene>
    <name evidence="2" type="ORF">FHS48_002741</name>
</gene>
<dbReference type="AlphaFoldDB" id="A0A7W9ZJC3"/>
<dbReference type="RefSeq" id="WP_221443512.1">
    <property type="nucleotide sequence ID" value="NZ_JACIIX010000010.1"/>
</dbReference>
<proteinExistence type="predicted"/>
<evidence type="ECO:0000313" key="3">
    <source>
        <dbReference type="Proteomes" id="UP000544872"/>
    </source>
</evidence>
<keyword evidence="3" id="KW-1185">Reference proteome</keyword>
<feature type="transmembrane region" description="Helical" evidence="1">
    <location>
        <begin position="26"/>
        <end position="47"/>
    </location>
</feature>
<keyword evidence="1" id="KW-0812">Transmembrane</keyword>
<evidence type="ECO:0000313" key="2">
    <source>
        <dbReference type="EMBL" id="MBB6211304.1"/>
    </source>
</evidence>
<protein>
    <submittedName>
        <fullName evidence="2">Uncharacterized protein</fullName>
    </submittedName>
</protein>